<gene>
    <name evidence="1" type="ORF">g.51091</name>
</gene>
<reference evidence="1" key="1">
    <citation type="submission" date="2015-11" db="EMBL/GenBank/DDBJ databases">
        <title>De novo transcriptome assembly of four potential Pierce s Disease insect vectors from Arizona vineyards.</title>
        <authorList>
            <person name="Tassone E.E."/>
        </authorList>
    </citation>
    <scope>NUCLEOTIDE SEQUENCE</scope>
</reference>
<sequence length="201" mass="22285">MGRILHSNVACANIVHHISDEMKSDLTSSLLKNGSKFSLLLDEATSVSNKNAIIVYLRTMLKDMQNPMTVFLTLFELNDSTASGMMEELLKQLESLGLGNEFIKDHLISLTCDGASVLLGKKSGLGIKLKEKFPNLFIWHCLNHRLELAVHDSVEEVAGINHFKIFMDKIRNIFSCSPKNSRELAGCQGFGGTNIENWSSA</sequence>
<dbReference type="EMBL" id="GEBQ01022972">
    <property type="protein sequence ID" value="JAT17005.1"/>
    <property type="molecule type" value="Transcribed_RNA"/>
</dbReference>
<name>A0A1B6L033_9HEMI</name>
<protein>
    <submittedName>
        <fullName evidence="1">Uncharacterized protein</fullName>
    </submittedName>
</protein>
<evidence type="ECO:0000313" key="1">
    <source>
        <dbReference type="EMBL" id="JAT17005.1"/>
    </source>
</evidence>
<proteinExistence type="predicted"/>
<dbReference type="PANTHER" id="PTHR46880">
    <property type="entry name" value="RAS-ASSOCIATING DOMAIN-CONTAINING PROTEIN"/>
    <property type="match status" value="1"/>
</dbReference>
<accession>A0A1B6L033</accession>
<dbReference type="AlphaFoldDB" id="A0A1B6L033"/>
<organism evidence="1">
    <name type="scientific">Graphocephala atropunctata</name>
    <dbReference type="NCBI Taxonomy" id="36148"/>
    <lineage>
        <taxon>Eukaryota</taxon>
        <taxon>Metazoa</taxon>
        <taxon>Ecdysozoa</taxon>
        <taxon>Arthropoda</taxon>
        <taxon>Hexapoda</taxon>
        <taxon>Insecta</taxon>
        <taxon>Pterygota</taxon>
        <taxon>Neoptera</taxon>
        <taxon>Paraneoptera</taxon>
        <taxon>Hemiptera</taxon>
        <taxon>Auchenorrhyncha</taxon>
        <taxon>Membracoidea</taxon>
        <taxon>Cicadellidae</taxon>
        <taxon>Cicadellinae</taxon>
        <taxon>Cicadellini</taxon>
        <taxon>Graphocephala</taxon>
    </lineage>
</organism>
<dbReference type="PANTHER" id="PTHR46880:SF8">
    <property type="entry name" value="E3 SUMO-PROTEIN LIGASE KIAA1586"/>
    <property type="match status" value="1"/>
</dbReference>